<proteinExistence type="predicted"/>
<reference evidence="3" key="1">
    <citation type="submission" date="2019-08" db="EMBL/GenBank/DDBJ databases">
        <authorList>
            <person name="Zheng X."/>
        </authorList>
    </citation>
    <scope>NUCLEOTIDE SEQUENCE [LARGE SCALE GENOMIC DNA]</scope>
    <source>
        <strain evidence="3">FJAT-25496</strain>
    </source>
</reference>
<keyword evidence="1" id="KW-0812">Transmembrane</keyword>
<evidence type="ECO:0000256" key="1">
    <source>
        <dbReference type="SAM" id="Phobius"/>
    </source>
</evidence>
<dbReference type="Pfam" id="PF19728">
    <property type="entry name" value="DUF6220"/>
    <property type="match status" value="1"/>
</dbReference>
<keyword evidence="3" id="KW-1185">Reference proteome</keyword>
<feature type="transmembrane region" description="Helical" evidence="1">
    <location>
        <begin position="60"/>
        <end position="78"/>
    </location>
</feature>
<dbReference type="InterPro" id="IPR046192">
    <property type="entry name" value="DUF6220"/>
</dbReference>
<dbReference type="KEGG" id="bda:FSZ17_00885"/>
<gene>
    <name evidence="2" type="ORF">FSZ17_00885</name>
</gene>
<dbReference type="AlphaFoldDB" id="A0A5B8YZM3"/>
<keyword evidence="1" id="KW-0472">Membrane</keyword>
<evidence type="ECO:0000313" key="2">
    <source>
        <dbReference type="EMBL" id="QED45981.1"/>
    </source>
</evidence>
<sequence>MMIEDANTEKAKEKLSVRVKYSQIGFFLLALILLICIVAQVYLAGMAIFEDPVNWGRHRIFVHMFEYISILMFFLGFIGRLPWKMIWGSFGMFALCNIQYYTAHGIAGALHPVLALVLFWVSFTLAWSSYRYYLGVLAASTDTTLLTTQK</sequence>
<organism evidence="2 3">
    <name type="scientific">Cytobacillus dafuensis</name>
    <name type="common">Bacillus dafuensis</name>
    <dbReference type="NCBI Taxonomy" id="1742359"/>
    <lineage>
        <taxon>Bacteria</taxon>
        <taxon>Bacillati</taxon>
        <taxon>Bacillota</taxon>
        <taxon>Bacilli</taxon>
        <taxon>Bacillales</taxon>
        <taxon>Bacillaceae</taxon>
        <taxon>Cytobacillus</taxon>
    </lineage>
</organism>
<feature type="transmembrane region" description="Helical" evidence="1">
    <location>
        <begin position="21"/>
        <end position="48"/>
    </location>
</feature>
<keyword evidence="1" id="KW-1133">Transmembrane helix</keyword>
<evidence type="ECO:0000313" key="3">
    <source>
        <dbReference type="Proteomes" id="UP000321555"/>
    </source>
</evidence>
<protein>
    <submittedName>
        <fullName evidence="2">Uncharacterized protein</fullName>
    </submittedName>
</protein>
<dbReference type="STRING" id="1742359.GCA_001439625_00071"/>
<dbReference type="RefSeq" id="WP_057776571.1">
    <property type="nucleotide sequence ID" value="NZ_CP042593.1"/>
</dbReference>
<dbReference type="EMBL" id="CP042593">
    <property type="protein sequence ID" value="QED45981.1"/>
    <property type="molecule type" value="Genomic_DNA"/>
</dbReference>
<accession>A0A5B8YZM3</accession>
<dbReference type="OrthoDB" id="165966at2"/>
<feature type="transmembrane region" description="Helical" evidence="1">
    <location>
        <begin position="109"/>
        <end position="127"/>
    </location>
</feature>
<name>A0A5B8YZM3_CYTDA</name>
<dbReference type="Proteomes" id="UP000321555">
    <property type="component" value="Chromosome"/>
</dbReference>